<dbReference type="SMART" id="SM00874">
    <property type="entry name" value="B5"/>
    <property type="match status" value="1"/>
</dbReference>
<dbReference type="Pfam" id="PF01588">
    <property type="entry name" value="tRNA_bind"/>
    <property type="match status" value="1"/>
</dbReference>
<evidence type="ECO:0000256" key="9">
    <source>
        <dbReference type="ARBA" id="ARBA00022840"/>
    </source>
</evidence>
<keyword evidence="5 16" id="KW-0820">tRNA-binding</keyword>
<dbReference type="PROSITE" id="PS51447">
    <property type="entry name" value="FDX_ACB"/>
    <property type="match status" value="1"/>
</dbReference>
<dbReference type="SUPFAM" id="SSF55681">
    <property type="entry name" value="Class II aaRS and biotin synthetases"/>
    <property type="match status" value="1"/>
</dbReference>
<evidence type="ECO:0000256" key="5">
    <source>
        <dbReference type="ARBA" id="ARBA00022555"/>
    </source>
</evidence>
<evidence type="ECO:0000259" key="18">
    <source>
        <dbReference type="PROSITE" id="PS51447"/>
    </source>
</evidence>
<feature type="binding site" evidence="15">
    <location>
        <position position="468"/>
    </location>
    <ligand>
        <name>Mg(2+)</name>
        <dbReference type="ChEBI" id="CHEBI:18420"/>
        <note>shared with alpha subunit</note>
    </ligand>
</feature>
<dbReference type="SUPFAM" id="SSF46955">
    <property type="entry name" value="Putative DNA-binding domain"/>
    <property type="match status" value="1"/>
</dbReference>
<dbReference type="HAMAP" id="MF_00283">
    <property type="entry name" value="Phe_tRNA_synth_beta1"/>
    <property type="match status" value="1"/>
</dbReference>
<dbReference type="InterPro" id="IPR033714">
    <property type="entry name" value="tRNA_bind_bactPheRS"/>
</dbReference>
<evidence type="ECO:0000256" key="11">
    <source>
        <dbReference type="ARBA" id="ARBA00022884"/>
    </source>
</evidence>
<evidence type="ECO:0000259" key="17">
    <source>
        <dbReference type="PROSITE" id="PS50886"/>
    </source>
</evidence>
<accession>A0A9D1PML3</accession>
<dbReference type="GO" id="GO:0016740">
    <property type="term" value="F:transferase activity"/>
    <property type="evidence" value="ECO:0007669"/>
    <property type="project" value="UniProtKB-ARBA"/>
</dbReference>
<comment type="similarity">
    <text evidence="2 15">Belongs to the phenylalanyl-tRNA synthetase beta subunit family. Type 1 subfamily.</text>
</comment>
<keyword evidence="9 15" id="KW-0067">ATP-binding</keyword>
<dbReference type="SMART" id="SM00873">
    <property type="entry name" value="B3_4"/>
    <property type="match status" value="1"/>
</dbReference>
<feature type="binding site" evidence="15">
    <location>
        <position position="471"/>
    </location>
    <ligand>
        <name>Mg(2+)</name>
        <dbReference type="ChEBI" id="CHEBI:18420"/>
        <note>shared with alpha subunit</note>
    </ligand>
</feature>
<dbReference type="FunFam" id="3.30.930.10:FF:000022">
    <property type="entry name" value="Phenylalanine--tRNA ligase beta subunit"/>
    <property type="match status" value="1"/>
</dbReference>
<dbReference type="CDD" id="cd02796">
    <property type="entry name" value="tRNA_bind_bactPheRS"/>
    <property type="match status" value="1"/>
</dbReference>
<evidence type="ECO:0000256" key="7">
    <source>
        <dbReference type="ARBA" id="ARBA00022723"/>
    </source>
</evidence>
<dbReference type="FunFam" id="3.30.70.380:FF:000001">
    <property type="entry name" value="Phenylalanine--tRNA ligase beta subunit"/>
    <property type="match status" value="1"/>
</dbReference>
<dbReference type="Gene3D" id="3.30.56.10">
    <property type="match status" value="2"/>
</dbReference>
<dbReference type="NCBIfam" id="TIGR00472">
    <property type="entry name" value="pheT_bact"/>
    <property type="match status" value="1"/>
</dbReference>
<dbReference type="SUPFAM" id="SSF56037">
    <property type="entry name" value="PheT/TilS domain"/>
    <property type="match status" value="1"/>
</dbReference>
<sequence length="808" mass="89649">MLVSINWLNKYVNTGEQTAEQLAEKITKSGIEVDGIEYIINEKSENVVVGYVKECEQHPDADKLRLCQVDVGEETLQIICGAPNVAQGQKVVVAKPGAVLPGNFKIKKVKLRGIESNGMICSLKELSVGDRFIPEQYEEGIVVLPEDTVVGEPVDALLNLDDAILEFDLTPNRADALSMIGVAYEVAAILDEEVNIPNPEVAATEENVADYISVSSEDPDLCPYYGAFIVKDVEIAPSPLWMQNALLAAGIRPINNVVDITNYVLMEYGQPLHAFDYDLLGSKEIVVRRAKNGEQIVTLDDQTRTLTNENLLITNGEKGIAMAGVMGGANTEVNNDTKNVLIEAAYFDAQTVRKAVNETGLRSDASTRFEKGVDPVRVREAGLRACELLVQYANGKLVDDAAEFNELKVEEANIDMNADEVNRRLGTDISIDEMKDILRKLRFDYELDGTNFVVTIPTRRGDITLFEDMLEEVARIYGYDNLPFTLPANASKPGGLTAEQLLKRNIKKYLQSVGLYEAITYSLVDKKATEILTSPELSTNLIPVPLSMPMSEDHQYLRLSLLPELLNRLTYNVARKQANVALYEVGSIFLSEEAEITKQPKEALRIAGAITGKWHEHKWQQELKQADFYVAKGIVEGLFEYVHIDVTYEQAKVEGMHPGRCAIVKADGETIGFVGQVHPKIAKEKDLKETYVFDLNLDYILAKDRGELVYTTVPKYPSILRDVAFVVKADVHAGDMEATIVKAGGPLVKKVEAFDVYTGENVAEDEKSVAFNIHYEDPEKTLTDEEVEASFENIVTTMSEKFEATIRS</sequence>
<dbReference type="InterPro" id="IPR045060">
    <property type="entry name" value="Phe-tRNA-ligase_IIc_bsu"/>
</dbReference>
<dbReference type="InterPro" id="IPR020825">
    <property type="entry name" value="Phe-tRNA_synthase-like_B3/B4"/>
</dbReference>
<name>A0A9D1PML3_9BACI</name>
<organism evidence="20 21">
    <name type="scientific">Candidatus Pseudogracilibacillus intestinigallinarum</name>
    <dbReference type="NCBI Taxonomy" id="2838742"/>
    <lineage>
        <taxon>Bacteria</taxon>
        <taxon>Bacillati</taxon>
        <taxon>Bacillota</taxon>
        <taxon>Bacilli</taxon>
        <taxon>Bacillales</taxon>
        <taxon>Bacillaceae</taxon>
        <taxon>Pseudogracilibacillus</taxon>
    </lineage>
</organism>
<dbReference type="GO" id="GO:0006432">
    <property type="term" value="P:phenylalanyl-tRNA aminoacylation"/>
    <property type="evidence" value="ECO:0007669"/>
    <property type="project" value="UniProtKB-UniRule"/>
</dbReference>
<dbReference type="NCBIfam" id="NF045760">
    <property type="entry name" value="YtpR"/>
    <property type="match status" value="1"/>
</dbReference>
<keyword evidence="7 15" id="KW-0479">Metal-binding</keyword>
<dbReference type="GO" id="GO:0000049">
    <property type="term" value="F:tRNA binding"/>
    <property type="evidence" value="ECO:0007669"/>
    <property type="project" value="UniProtKB-UniRule"/>
</dbReference>
<evidence type="ECO:0000256" key="15">
    <source>
        <dbReference type="HAMAP-Rule" id="MF_00283"/>
    </source>
</evidence>
<dbReference type="SUPFAM" id="SSF54991">
    <property type="entry name" value="Anticodon-binding domain of PheRS"/>
    <property type="match status" value="1"/>
</dbReference>
<keyword evidence="13 15" id="KW-0030">Aminoacyl-tRNA synthetase</keyword>
<comment type="subunit">
    <text evidence="3 15">Tetramer of two alpha and two beta subunits.</text>
</comment>
<feature type="domain" description="TRNA-binding" evidence="17">
    <location>
        <begin position="41"/>
        <end position="155"/>
    </location>
</feature>
<dbReference type="PANTHER" id="PTHR10947">
    <property type="entry name" value="PHENYLALANYL-TRNA SYNTHETASE BETA CHAIN AND LEUCINE-RICH REPEAT-CONTAINING PROTEIN 47"/>
    <property type="match status" value="1"/>
</dbReference>
<evidence type="ECO:0000313" key="20">
    <source>
        <dbReference type="EMBL" id="HIV74586.1"/>
    </source>
</evidence>
<evidence type="ECO:0000256" key="10">
    <source>
        <dbReference type="ARBA" id="ARBA00022842"/>
    </source>
</evidence>
<keyword evidence="10 15" id="KW-0460">Magnesium</keyword>
<evidence type="ECO:0000256" key="6">
    <source>
        <dbReference type="ARBA" id="ARBA00022598"/>
    </source>
</evidence>
<evidence type="ECO:0000259" key="19">
    <source>
        <dbReference type="PROSITE" id="PS51483"/>
    </source>
</evidence>
<dbReference type="InterPro" id="IPR012340">
    <property type="entry name" value="NA-bd_OB-fold"/>
</dbReference>
<dbReference type="Proteomes" id="UP000823937">
    <property type="component" value="Unassembled WGS sequence"/>
</dbReference>
<dbReference type="InterPro" id="IPR005121">
    <property type="entry name" value="Fdx_antiC-bd"/>
</dbReference>
<dbReference type="InterPro" id="IPR045864">
    <property type="entry name" value="aa-tRNA-synth_II/BPL/LPL"/>
</dbReference>
<proteinExistence type="inferred from homology"/>
<evidence type="ECO:0000256" key="2">
    <source>
        <dbReference type="ARBA" id="ARBA00008653"/>
    </source>
</evidence>
<evidence type="ECO:0000256" key="1">
    <source>
        <dbReference type="ARBA" id="ARBA00004496"/>
    </source>
</evidence>
<dbReference type="GO" id="GO:0009328">
    <property type="term" value="C:phenylalanine-tRNA ligase complex"/>
    <property type="evidence" value="ECO:0007669"/>
    <property type="project" value="TreeGrafter"/>
</dbReference>
<keyword evidence="4 15" id="KW-0963">Cytoplasm</keyword>
<dbReference type="Pfam" id="PF03483">
    <property type="entry name" value="B3_4"/>
    <property type="match status" value="1"/>
</dbReference>
<dbReference type="FunFam" id="2.40.50.140:FF:000045">
    <property type="entry name" value="Phenylalanine--tRNA ligase beta subunit"/>
    <property type="match status" value="1"/>
</dbReference>
<comment type="caution">
    <text evidence="20">The sequence shown here is derived from an EMBL/GenBank/DDBJ whole genome shotgun (WGS) entry which is preliminary data.</text>
</comment>
<dbReference type="PROSITE" id="PS51483">
    <property type="entry name" value="B5"/>
    <property type="match status" value="1"/>
</dbReference>
<dbReference type="InterPro" id="IPR005147">
    <property type="entry name" value="tRNA_synthase_B5-dom"/>
</dbReference>
<feature type="domain" description="FDX-ACB" evidence="18">
    <location>
        <begin position="714"/>
        <end position="807"/>
    </location>
</feature>
<dbReference type="Gene3D" id="3.30.70.380">
    <property type="entry name" value="Ferrodoxin-fold anticodon-binding domain"/>
    <property type="match status" value="1"/>
</dbReference>
<dbReference type="Pfam" id="PF17759">
    <property type="entry name" value="tRNA_synthFbeta"/>
    <property type="match status" value="1"/>
</dbReference>
<comment type="catalytic activity">
    <reaction evidence="14 15">
        <text>tRNA(Phe) + L-phenylalanine + ATP = L-phenylalanyl-tRNA(Phe) + AMP + diphosphate + H(+)</text>
        <dbReference type="Rhea" id="RHEA:19413"/>
        <dbReference type="Rhea" id="RHEA-COMP:9668"/>
        <dbReference type="Rhea" id="RHEA-COMP:9699"/>
        <dbReference type="ChEBI" id="CHEBI:15378"/>
        <dbReference type="ChEBI" id="CHEBI:30616"/>
        <dbReference type="ChEBI" id="CHEBI:33019"/>
        <dbReference type="ChEBI" id="CHEBI:58095"/>
        <dbReference type="ChEBI" id="CHEBI:78442"/>
        <dbReference type="ChEBI" id="CHEBI:78531"/>
        <dbReference type="ChEBI" id="CHEBI:456215"/>
        <dbReference type="EC" id="6.1.1.20"/>
    </reaction>
</comment>
<dbReference type="GO" id="GO:0005524">
    <property type="term" value="F:ATP binding"/>
    <property type="evidence" value="ECO:0007669"/>
    <property type="project" value="UniProtKB-UniRule"/>
</dbReference>
<dbReference type="InterPro" id="IPR041616">
    <property type="entry name" value="PheRS_beta_core"/>
</dbReference>
<dbReference type="PANTHER" id="PTHR10947:SF0">
    <property type="entry name" value="PHENYLALANINE--TRNA LIGASE BETA SUBUNIT"/>
    <property type="match status" value="1"/>
</dbReference>
<dbReference type="SUPFAM" id="SSF50249">
    <property type="entry name" value="Nucleic acid-binding proteins"/>
    <property type="match status" value="1"/>
</dbReference>
<evidence type="ECO:0000256" key="14">
    <source>
        <dbReference type="ARBA" id="ARBA00049255"/>
    </source>
</evidence>
<evidence type="ECO:0000256" key="13">
    <source>
        <dbReference type="ARBA" id="ARBA00023146"/>
    </source>
</evidence>
<gene>
    <name evidence="15 20" type="primary">pheT</name>
    <name evidence="20" type="ORF">H9895_05820</name>
</gene>
<dbReference type="EMBL" id="DXHX01000085">
    <property type="protein sequence ID" value="HIV74586.1"/>
    <property type="molecule type" value="Genomic_DNA"/>
</dbReference>
<dbReference type="PROSITE" id="PS50886">
    <property type="entry name" value="TRBD"/>
    <property type="match status" value="1"/>
</dbReference>
<evidence type="ECO:0000313" key="21">
    <source>
        <dbReference type="Proteomes" id="UP000823937"/>
    </source>
</evidence>
<dbReference type="InterPro" id="IPR005146">
    <property type="entry name" value="B3/B4_tRNA-bd"/>
</dbReference>
<dbReference type="FunFam" id="3.50.40.10:FF:000001">
    <property type="entry name" value="Phenylalanine--tRNA ligase beta subunit"/>
    <property type="match status" value="1"/>
</dbReference>
<dbReference type="AlphaFoldDB" id="A0A9D1PML3"/>
<evidence type="ECO:0000256" key="12">
    <source>
        <dbReference type="ARBA" id="ARBA00022917"/>
    </source>
</evidence>
<feature type="binding site" evidence="15">
    <location>
        <position position="472"/>
    </location>
    <ligand>
        <name>Mg(2+)</name>
        <dbReference type="ChEBI" id="CHEBI:18420"/>
        <note>shared with alpha subunit</note>
    </ligand>
</feature>
<dbReference type="InterPro" id="IPR004532">
    <property type="entry name" value="Phe-tRNA-ligase_IIc_bsu_bact"/>
</dbReference>
<evidence type="ECO:0000256" key="16">
    <source>
        <dbReference type="PROSITE-ProRule" id="PRU00209"/>
    </source>
</evidence>
<evidence type="ECO:0000256" key="3">
    <source>
        <dbReference type="ARBA" id="ARBA00011209"/>
    </source>
</evidence>
<dbReference type="InterPro" id="IPR009061">
    <property type="entry name" value="DNA-bd_dom_put_sf"/>
</dbReference>
<protein>
    <recommendedName>
        <fullName evidence="15">Phenylalanine--tRNA ligase beta subunit</fullName>
        <ecNumber evidence="15">6.1.1.20</ecNumber>
    </recommendedName>
    <alternativeName>
        <fullName evidence="15">Phenylalanyl-tRNA synthetase beta subunit</fullName>
        <shortName evidence="15">PheRS</shortName>
    </alternativeName>
</protein>
<dbReference type="Gene3D" id="3.50.40.10">
    <property type="entry name" value="Phenylalanyl-trna Synthetase, Chain B, domain 3"/>
    <property type="match status" value="1"/>
</dbReference>
<keyword evidence="6 15" id="KW-0436">Ligase</keyword>
<dbReference type="Pfam" id="PF03484">
    <property type="entry name" value="B5"/>
    <property type="match status" value="1"/>
</dbReference>
<dbReference type="SMART" id="SM00896">
    <property type="entry name" value="FDX-ACB"/>
    <property type="match status" value="1"/>
</dbReference>
<dbReference type="InterPro" id="IPR036690">
    <property type="entry name" value="Fdx_antiC-bd_sf"/>
</dbReference>
<evidence type="ECO:0000256" key="8">
    <source>
        <dbReference type="ARBA" id="ARBA00022741"/>
    </source>
</evidence>
<comment type="subcellular location">
    <subcellularLocation>
        <location evidence="1 15">Cytoplasm</location>
    </subcellularLocation>
</comment>
<dbReference type="Pfam" id="PF03147">
    <property type="entry name" value="FDX-ACB"/>
    <property type="match status" value="1"/>
</dbReference>
<dbReference type="CDD" id="cd00769">
    <property type="entry name" value="PheRS_beta_core"/>
    <property type="match status" value="1"/>
</dbReference>
<comment type="cofactor">
    <cofactor evidence="15">
        <name>Mg(2+)</name>
        <dbReference type="ChEBI" id="CHEBI:18420"/>
    </cofactor>
    <text evidence="15">Binds 2 magnesium ions per tetramer.</text>
</comment>
<reference evidence="20" key="1">
    <citation type="journal article" date="2021" name="PeerJ">
        <title>Extensive microbial diversity within the chicken gut microbiome revealed by metagenomics and culture.</title>
        <authorList>
            <person name="Gilroy R."/>
            <person name="Ravi A."/>
            <person name="Getino M."/>
            <person name="Pursley I."/>
            <person name="Horton D.L."/>
            <person name="Alikhan N.F."/>
            <person name="Baker D."/>
            <person name="Gharbi K."/>
            <person name="Hall N."/>
            <person name="Watson M."/>
            <person name="Adriaenssens E.M."/>
            <person name="Foster-Nyarko E."/>
            <person name="Jarju S."/>
            <person name="Secka A."/>
            <person name="Antonio M."/>
            <person name="Oren A."/>
            <person name="Chaudhuri R.R."/>
            <person name="La Ragione R."/>
            <person name="Hildebrand F."/>
            <person name="Pallen M.J."/>
        </authorList>
    </citation>
    <scope>NUCLEOTIDE SEQUENCE</scope>
    <source>
        <strain evidence="20">CHK169-2315</strain>
    </source>
</reference>
<reference evidence="20" key="2">
    <citation type="submission" date="2021-04" db="EMBL/GenBank/DDBJ databases">
        <authorList>
            <person name="Gilroy R."/>
        </authorList>
    </citation>
    <scope>NUCLEOTIDE SEQUENCE</scope>
    <source>
        <strain evidence="20">CHK169-2315</strain>
    </source>
</reference>
<dbReference type="GO" id="GO:0000287">
    <property type="term" value="F:magnesium ion binding"/>
    <property type="evidence" value="ECO:0007669"/>
    <property type="project" value="UniProtKB-UniRule"/>
</dbReference>
<evidence type="ECO:0000256" key="4">
    <source>
        <dbReference type="ARBA" id="ARBA00022490"/>
    </source>
</evidence>
<dbReference type="GO" id="GO:0004826">
    <property type="term" value="F:phenylalanine-tRNA ligase activity"/>
    <property type="evidence" value="ECO:0007669"/>
    <property type="project" value="UniProtKB-UniRule"/>
</dbReference>
<keyword evidence="11 16" id="KW-0694">RNA-binding</keyword>
<keyword evidence="12 15" id="KW-0648">Protein biosynthesis</keyword>
<dbReference type="EC" id="6.1.1.20" evidence="15"/>
<dbReference type="Gene3D" id="3.30.930.10">
    <property type="entry name" value="Bira Bifunctional Protein, Domain 2"/>
    <property type="match status" value="1"/>
</dbReference>
<feature type="binding site" evidence="15">
    <location>
        <position position="462"/>
    </location>
    <ligand>
        <name>Mg(2+)</name>
        <dbReference type="ChEBI" id="CHEBI:18420"/>
        <note>shared with alpha subunit</note>
    </ligand>
</feature>
<keyword evidence="8 15" id="KW-0547">Nucleotide-binding</keyword>
<feature type="domain" description="B5" evidence="19">
    <location>
        <begin position="409"/>
        <end position="484"/>
    </location>
</feature>
<dbReference type="GO" id="GO:0140096">
    <property type="term" value="F:catalytic activity, acting on a protein"/>
    <property type="evidence" value="ECO:0007669"/>
    <property type="project" value="UniProtKB-ARBA"/>
</dbReference>
<dbReference type="Gene3D" id="2.40.50.140">
    <property type="entry name" value="Nucleic acid-binding proteins"/>
    <property type="match status" value="1"/>
</dbReference>
<dbReference type="InterPro" id="IPR002547">
    <property type="entry name" value="tRNA-bd_dom"/>
</dbReference>